<feature type="domain" description="Glycosyltransferase 2-like" evidence="2">
    <location>
        <begin position="6"/>
        <end position="172"/>
    </location>
</feature>
<protein>
    <submittedName>
        <fullName evidence="3">Glycosyltransferase</fullName>
    </submittedName>
</protein>
<dbReference type="InterPro" id="IPR001173">
    <property type="entry name" value="Glyco_trans_2-like"/>
</dbReference>
<keyword evidence="1" id="KW-1133">Transmembrane helix</keyword>
<keyword evidence="4" id="KW-1185">Reference proteome</keyword>
<evidence type="ECO:0000259" key="2">
    <source>
        <dbReference type="Pfam" id="PF00535"/>
    </source>
</evidence>
<dbReference type="Proteomes" id="UP000324358">
    <property type="component" value="Unassembled WGS sequence"/>
</dbReference>
<name>A0A5D0QSG4_9FLAO</name>
<comment type="caution">
    <text evidence="3">The sequence shown here is derived from an EMBL/GenBank/DDBJ whole genome shotgun (WGS) entry which is preliminary data.</text>
</comment>
<proteinExistence type="predicted"/>
<dbReference type="Gene3D" id="3.90.550.10">
    <property type="entry name" value="Spore Coat Polysaccharide Biosynthesis Protein SpsA, Chain A"/>
    <property type="match status" value="1"/>
</dbReference>
<gene>
    <name evidence="3" type="ORF">ES675_13845</name>
</gene>
<dbReference type="EMBL" id="VSKL01000006">
    <property type="protein sequence ID" value="TYB71631.1"/>
    <property type="molecule type" value="Genomic_DNA"/>
</dbReference>
<accession>A0A5D0QSG4</accession>
<keyword evidence="3" id="KW-0808">Transferase</keyword>
<evidence type="ECO:0000313" key="4">
    <source>
        <dbReference type="Proteomes" id="UP000324358"/>
    </source>
</evidence>
<organism evidence="3 4">
    <name type="scientific">Bizionia algoritergicola</name>
    <dbReference type="NCBI Taxonomy" id="291187"/>
    <lineage>
        <taxon>Bacteria</taxon>
        <taxon>Pseudomonadati</taxon>
        <taxon>Bacteroidota</taxon>
        <taxon>Flavobacteriia</taxon>
        <taxon>Flavobacteriales</taxon>
        <taxon>Flavobacteriaceae</taxon>
        <taxon>Bizionia</taxon>
    </lineage>
</organism>
<dbReference type="PANTHER" id="PTHR22916:SF3">
    <property type="entry name" value="UDP-GLCNAC:BETAGAL BETA-1,3-N-ACETYLGLUCOSAMINYLTRANSFERASE-LIKE PROTEIN 1"/>
    <property type="match status" value="1"/>
</dbReference>
<dbReference type="SUPFAM" id="SSF53448">
    <property type="entry name" value="Nucleotide-diphospho-sugar transferases"/>
    <property type="match status" value="1"/>
</dbReference>
<sequence length="334" mass="38959">MPMKLSVVIPVYNGENFIKRAYQSVKAQNLEAIDYEIIFIDNNSTDNSAGLIQELLETDSKVKLFVQPKQGEAHARNKGIEKAQGEYLHQLDVDDELYPKALNRMIDVLDKYPEVEAVVGRMVKSNEDLFNTVKPRDETHAVTFKEKPYLGLKWFLDLSSVVGEAAFMHRKSVFEKIGIYNTHISMGTDTALDIKLGMLCNVAYIDTYIYLYFKHFDSITSESKRKINQVHHLWSRTIEADLPLYYEHNLDEEYKVHLFNQVFNTMGKIIYYSDNFAERYMAFKKIPSQVSPLRVAFRIKLYLIVLVFLPIEILLKLYLYYLSKAYVQKHISEF</sequence>
<feature type="transmembrane region" description="Helical" evidence="1">
    <location>
        <begin position="301"/>
        <end position="322"/>
    </location>
</feature>
<dbReference type="InterPro" id="IPR029044">
    <property type="entry name" value="Nucleotide-diphossugar_trans"/>
</dbReference>
<keyword evidence="1" id="KW-0812">Transmembrane</keyword>
<dbReference type="OrthoDB" id="927791at2"/>
<keyword evidence="1" id="KW-0472">Membrane</keyword>
<dbReference type="AlphaFoldDB" id="A0A5D0QSG4"/>
<evidence type="ECO:0000256" key="1">
    <source>
        <dbReference type="SAM" id="Phobius"/>
    </source>
</evidence>
<dbReference type="PANTHER" id="PTHR22916">
    <property type="entry name" value="GLYCOSYLTRANSFERASE"/>
    <property type="match status" value="1"/>
</dbReference>
<dbReference type="Pfam" id="PF00535">
    <property type="entry name" value="Glycos_transf_2"/>
    <property type="match status" value="1"/>
</dbReference>
<dbReference type="GO" id="GO:0016758">
    <property type="term" value="F:hexosyltransferase activity"/>
    <property type="evidence" value="ECO:0007669"/>
    <property type="project" value="UniProtKB-ARBA"/>
</dbReference>
<reference evidence="3 4" key="1">
    <citation type="submission" date="2019-08" db="EMBL/GenBank/DDBJ databases">
        <title>Genomes of Antarctic Bizionia species.</title>
        <authorList>
            <person name="Bowman J.P."/>
        </authorList>
    </citation>
    <scope>NUCLEOTIDE SEQUENCE [LARGE SCALE GENOMIC DNA]</scope>
    <source>
        <strain evidence="3 4">APA-1</strain>
    </source>
</reference>
<evidence type="ECO:0000313" key="3">
    <source>
        <dbReference type="EMBL" id="TYB71631.1"/>
    </source>
</evidence>